<dbReference type="AlphaFoldDB" id="A0A0U3M8P9"/>
<dbReference type="KEGG" id="rdp:RD2015_471"/>
<keyword evidence="3" id="KW-0949">S-adenosyl-L-methionine</keyword>
<dbReference type="Gene3D" id="3.40.50.150">
    <property type="entry name" value="Vaccinia Virus protein VP39"/>
    <property type="match status" value="1"/>
</dbReference>
<dbReference type="GO" id="GO:0008168">
    <property type="term" value="F:methyltransferase activity"/>
    <property type="evidence" value="ECO:0007669"/>
    <property type="project" value="UniProtKB-KW"/>
</dbReference>
<evidence type="ECO:0000313" key="4">
    <source>
        <dbReference type="EMBL" id="ALV04973.1"/>
    </source>
</evidence>
<dbReference type="CDD" id="cd02440">
    <property type="entry name" value="AdoMet_MTases"/>
    <property type="match status" value="1"/>
</dbReference>
<proteinExistence type="predicted"/>
<dbReference type="EMBL" id="CP013729">
    <property type="protein sequence ID" value="ALV04973.1"/>
    <property type="molecule type" value="Genomic_DNA"/>
</dbReference>
<dbReference type="Pfam" id="PF13649">
    <property type="entry name" value="Methyltransf_25"/>
    <property type="match status" value="1"/>
</dbReference>
<evidence type="ECO:0000256" key="2">
    <source>
        <dbReference type="ARBA" id="ARBA00022679"/>
    </source>
</evidence>
<dbReference type="Proteomes" id="UP000060699">
    <property type="component" value="Chromosome"/>
</dbReference>
<dbReference type="OrthoDB" id="9811589at2"/>
<dbReference type="PANTHER" id="PTHR43464">
    <property type="entry name" value="METHYLTRANSFERASE"/>
    <property type="match status" value="1"/>
</dbReference>
<keyword evidence="2 4" id="KW-0808">Transferase</keyword>
<evidence type="ECO:0000256" key="1">
    <source>
        <dbReference type="ARBA" id="ARBA00022603"/>
    </source>
</evidence>
<keyword evidence="1 4" id="KW-0489">Methyltransferase</keyword>
<protein>
    <submittedName>
        <fullName evidence="4">Methyltransferase type 12</fullName>
    </submittedName>
</protein>
<dbReference type="RefSeq" id="WP_083525261.1">
    <property type="nucleotide sequence ID" value="NZ_CP013729.1"/>
</dbReference>
<accession>A0A0U3M8P9</accession>
<organism evidence="4 5">
    <name type="scientific">Roseateles depolymerans</name>
    <dbReference type="NCBI Taxonomy" id="76731"/>
    <lineage>
        <taxon>Bacteria</taxon>
        <taxon>Pseudomonadati</taxon>
        <taxon>Pseudomonadota</taxon>
        <taxon>Betaproteobacteria</taxon>
        <taxon>Burkholderiales</taxon>
        <taxon>Sphaerotilaceae</taxon>
        <taxon>Roseateles</taxon>
    </lineage>
</organism>
<name>A0A0U3M8P9_9BURK</name>
<reference evidence="4 5" key="1">
    <citation type="submission" date="2015-12" db="EMBL/GenBank/DDBJ databases">
        <title>Complete genome of Roseateles depolymerans KCTC 42856.</title>
        <authorList>
            <person name="Kim K.M."/>
        </authorList>
    </citation>
    <scope>NUCLEOTIDE SEQUENCE [LARGE SCALE GENOMIC DNA]</scope>
    <source>
        <strain evidence="4 5">KCTC 42856</strain>
    </source>
</reference>
<dbReference type="InterPro" id="IPR029063">
    <property type="entry name" value="SAM-dependent_MTases_sf"/>
</dbReference>
<dbReference type="STRING" id="76731.RD2015_471"/>
<keyword evidence="5" id="KW-1185">Reference proteome</keyword>
<evidence type="ECO:0000256" key="3">
    <source>
        <dbReference type="ARBA" id="ARBA00022691"/>
    </source>
</evidence>
<dbReference type="SUPFAM" id="SSF53335">
    <property type="entry name" value="S-adenosyl-L-methionine-dependent methyltransferases"/>
    <property type="match status" value="1"/>
</dbReference>
<sequence length="259" mass="28102">METRSPASLPLHFSGAGPGPQSADGCSVELYRRSAYAGEIELLKPWLPPGTTVLELGCGTGRLTHRLLEFGCRVTGVDNSADMLRHVSDAVQRVQADIETLQLDQRFDVVLLPSGMINHADSAVRRAFVAAAARHVAPEGRLILKRQPPHWLLSAQVGDVSRSEDGSMEVVSVERSPDPNPAPGSDPNSEGTQVRMTLRYRIGADTWTHAFSVIALEEAPIARLLQAQGFEPPEPLDAARLWLSARPRSLQGFLAPHQA</sequence>
<dbReference type="GO" id="GO:0032259">
    <property type="term" value="P:methylation"/>
    <property type="evidence" value="ECO:0007669"/>
    <property type="project" value="UniProtKB-KW"/>
</dbReference>
<dbReference type="InterPro" id="IPR041698">
    <property type="entry name" value="Methyltransf_25"/>
</dbReference>
<gene>
    <name evidence="4" type="ORF">RD2015_471</name>
</gene>
<evidence type="ECO:0000313" key="5">
    <source>
        <dbReference type="Proteomes" id="UP000060699"/>
    </source>
</evidence>
<dbReference type="PANTHER" id="PTHR43464:SF19">
    <property type="entry name" value="UBIQUINONE BIOSYNTHESIS O-METHYLTRANSFERASE, MITOCHONDRIAL"/>
    <property type="match status" value="1"/>
</dbReference>